<keyword evidence="1" id="KW-0732">Signal</keyword>
<evidence type="ECO:0000313" key="2">
    <source>
        <dbReference type="EMBL" id="MFB9230272.1"/>
    </source>
</evidence>
<dbReference type="Proteomes" id="UP001589683">
    <property type="component" value="Unassembled WGS sequence"/>
</dbReference>
<evidence type="ECO:0008006" key="4">
    <source>
        <dbReference type="Google" id="ProtNLM"/>
    </source>
</evidence>
<feature type="chain" id="PRO_5047419709" description="Invasion associated locus B family protein" evidence="1">
    <location>
        <begin position="18"/>
        <end position="183"/>
    </location>
</feature>
<gene>
    <name evidence="2" type="ORF">ACFFUT_00550</name>
</gene>
<protein>
    <recommendedName>
        <fullName evidence="4">Invasion associated locus B family protein</fullName>
    </recommendedName>
</protein>
<name>A0ABV5J9Z8_9RHOB</name>
<evidence type="ECO:0000256" key="1">
    <source>
        <dbReference type="SAM" id="SignalP"/>
    </source>
</evidence>
<organism evidence="2 3">
    <name type="scientific">Pseudohalocynthiibacter aestuariivivens</name>
    <dbReference type="NCBI Taxonomy" id="1591409"/>
    <lineage>
        <taxon>Bacteria</taxon>
        <taxon>Pseudomonadati</taxon>
        <taxon>Pseudomonadota</taxon>
        <taxon>Alphaproteobacteria</taxon>
        <taxon>Rhodobacterales</taxon>
        <taxon>Paracoccaceae</taxon>
        <taxon>Pseudohalocynthiibacter</taxon>
    </lineage>
</organism>
<reference evidence="2 3" key="1">
    <citation type="submission" date="2024-09" db="EMBL/GenBank/DDBJ databases">
        <authorList>
            <person name="Sun Q."/>
            <person name="Mori K."/>
        </authorList>
    </citation>
    <scope>NUCLEOTIDE SEQUENCE [LARGE SCALE GENOMIC DNA]</scope>
    <source>
        <strain evidence="2 3">CECT 8726</strain>
    </source>
</reference>
<sequence>MRYALPILLLFCLPVLAQDRSGGDTAGSWRVTHHQIFGIWNVFCDERLTGDTLEERCYIRRVDVFSPAPKFAAQFLFITPHADGVEIDFGMERSTAFEPDGFRILADEGVIWSNDRRGCLRGRNCNFTGKEAATLISMMETGESFRFTFTDRHGNPQDLNWELSGFPAALKDFRTVAAERGLM</sequence>
<dbReference type="EMBL" id="JBHMEA010000006">
    <property type="protein sequence ID" value="MFB9230272.1"/>
    <property type="molecule type" value="Genomic_DNA"/>
</dbReference>
<evidence type="ECO:0000313" key="3">
    <source>
        <dbReference type="Proteomes" id="UP001589683"/>
    </source>
</evidence>
<comment type="caution">
    <text evidence="2">The sequence shown here is derived from an EMBL/GenBank/DDBJ whole genome shotgun (WGS) entry which is preliminary data.</text>
</comment>
<keyword evidence="3" id="KW-1185">Reference proteome</keyword>
<proteinExistence type="predicted"/>
<accession>A0ABV5J9Z8</accession>
<feature type="signal peptide" evidence="1">
    <location>
        <begin position="1"/>
        <end position="17"/>
    </location>
</feature>
<dbReference type="RefSeq" id="WP_213888541.1">
    <property type="nucleotide sequence ID" value="NZ_JAGFNU010000004.1"/>
</dbReference>